<gene>
    <name evidence="2" type="ORF">IAB74_00290</name>
</gene>
<evidence type="ECO:0000313" key="2">
    <source>
        <dbReference type="EMBL" id="HIQ66935.1"/>
    </source>
</evidence>
<feature type="region of interest" description="Disordered" evidence="1">
    <location>
        <begin position="62"/>
        <end position="85"/>
    </location>
</feature>
<dbReference type="Proteomes" id="UP000886796">
    <property type="component" value="Unassembled WGS sequence"/>
</dbReference>
<feature type="compositionally biased region" description="Basic residues" evidence="1">
    <location>
        <begin position="65"/>
        <end position="75"/>
    </location>
</feature>
<feature type="compositionally biased region" description="Basic and acidic residues" evidence="1">
    <location>
        <begin position="76"/>
        <end position="85"/>
    </location>
</feature>
<reference evidence="2" key="2">
    <citation type="journal article" date="2021" name="PeerJ">
        <title>Extensive microbial diversity within the chicken gut microbiome revealed by metagenomics and culture.</title>
        <authorList>
            <person name="Gilroy R."/>
            <person name="Ravi A."/>
            <person name="Getino M."/>
            <person name="Pursley I."/>
            <person name="Horton D.L."/>
            <person name="Alikhan N.F."/>
            <person name="Baker D."/>
            <person name="Gharbi K."/>
            <person name="Hall N."/>
            <person name="Watson M."/>
            <person name="Adriaenssens E.M."/>
            <person name="Foster-Nyarko E."/>
            <person name="Jarju S."/>
            <person name="Secka A."/>
            <person name="Antonio M."/>
            <person name="Oren A."/>
            <person name="Chaudhuri R.R."/>
            <person name="La Ragione R."/>
            <person name="Hildebrand F."/>
            <person name="Pallen M.J."/>
        </authorList>
    </citation>
    <scope>NUCLEOTIDE SEQUENCE</scope>
    <source>
        <strain evidence="2">13361</strain>
    </source>
</reference>
<sequence length="85" mass="10012">MQTEKTQKAISLLQEKAKELGRLPKKSDFPPESIVFIKQMLGPWTRALEKAELKPVSQSYLEKKARCKAKRREKRNSRQEKQEKK</sequence>
<evidence type="ECO:0000313" key="3">
    <source>
        <dbReference type="Proteomes" id="UP000886796"/>
    </source>
</evidence>
<organism evidence="2 3">
    <name type="scientific">Candidatus Faecousia excrementigallinarum</name>
    <dbReference type="NCBI Taxonomy" id="2840806"/>
    <lineage>
        <taxon>Bacteria</taxon>
        <taxon>Bacillati</taxon>
        <taxon>Bacillota</taxon>
        <taxon>Clostridia</taxon>
        <taxon>Eubacteriales</taxon>
        <taxon>Oscillospiraceae</taxon>
        <taxon>Faecousia</taxon>
    </lineage>
</organism>
<protein>
    <submittedName>
        <fullName evidence="2">Uncharacterized protein</fullName>
    </submittedName>
</protein>
<evidence type="ECO:0000256" key="1">
    <source>
        <dbReference type="SAM" id="MobiDB-lite"/>
    </source>
</evidence>
<proteinExistence type="predicted"/>
<comment type="caution">
    <text evidence="2">The sequence shown here is derived from an EMBL/GenBank/DDBJ whole genome shotgun (WGS) entry which is preliminary data.</text>
</comment>
<accession>A0A9D1CL37</accession>
<dbReference type="EMBL" id="DVFK01000006">
    <property type="protein sequence ID" value="HIQ66935.1"/>
    <property type="molecule type" value="Genomic_DNA"/>
</dbReference>
<dbReference type="InterPro" id="IPR041025">
    <property type="entry name" value="HNH_repeat"/>
</dbReference>
<dbReference type="AlphaFoldDB" id="A0A9D1CL37"/>
<name>A0A9D1CL37_9FIRM</name>
<dbReference type="Pfam" id="PF18780">
    <property type="entry name" value="HNH_repeat"/>
    <property type="match status" value="1"/>
</dbReference>
<reference evidence="2" key="1">
    <citation type="submission" date="2020-10" db="EMBL/GenBank/DDBJ databases">
        <authorList>
            <person name="Gilroy R."/>
        </authorList>
    </citation>
    <scope>NUCLEOTIDE SEQUENCE</scope>
    <source>
        <strain evidence="2">13361</strain>
    </source>
</reference>